<dbReference type="Gene3D" id="1.25.40.10">
    <property type="entry name" value="Tetratricopeptide repeat domain"/>
    <property type="match status" value="1"/>
</dbReference>
<name>A0A062U6P0_9PROT</name>
<evidence type="ECO:0000313" key="1">
    <source>
        <dbReference type="EMBL" id="KCZ53413.1"/>
    </source>
</evidence>
<dbReference type="eggNOG" id="COG0790">
    <property type="taxonomic scope" value="Bacteria"/>
</dbReference>
<protein>
    <recommendedName>
        <fullName evidence="3">Sel1 repeat protein</fullName>
    </recommendedName>
</protein>
<dbReference type="Proteomes" id="UP000027037">
    <property type="component" value="Unassembled WGS sequence"/>
</dbReference>
<keyword evidence="2" id="KW-1185">Reference proteome</keyword>
<accession>A0A062U6P0</accession>
<organism evidence="1 2">
    <name type="scientific">Hyphomonas beringensis</name>
    <dbReference type="NCBI Taxonomy" id="1280946"/>
    <lineage>
        <taxon>Bacteria</taxon>
        <taxon>Pseudomonadati</taxon>
        <taxon>Pseudomonadota</taxon>
        <taxon>Alphaproteobacteria</taxon>
        <taxon>Hyphomonadales</taxon>
        <taxon>Hyphomonadaceae</taxon>
        <taxon>Hyphomonas</taxon>
    </lineage>
</organism>
<proteinExistence type="predicted"/>
<evidence type="ECO:0008006" key="3">
    <source>
        <dbReference type="Google" id="ProtNLM"/>
    </source>
</evidence>
<comment type="caution">
    <text evidence="1">The sequence shown here is derived from an EMBL/GenBank/DDBJ whole genome shotgun (WGS) entry which is preliminary data.</text>
</comment>
<sequence length="115" mass="12768">MFRWQMDAFADTEKFPAAGQGDRRNKMPFSDIEIKPGGLLDRDADANEFYQAGLACAAGLESDIDLIAAHKWFNLAAAKGHEDAKLQRQEMADMLSTDEVKVALSAARDWLKLAH</sequence>
<dbReference type="EMBL" id="AWFF01000053">
    <property type="protein sequence ID" value="KCZ53413.1"/>
    <property type="molecule type" value="Genomic_DNA"/>
</dbReference>
<dbReference type="AlphaFoldDB" id="A0A062U6P0"/>
<gene>
    <name evidence="1" type="ORF">HY29_17070</name>
</gene>
<dbReference type="InterPro" id="IPR011990">
    <property type="entry name" value="TPR-like_helical_dom_sf"/>
</dbReference>
<reference evidence="1 2" key="1">
    <citation type="journal article" date="2014" name="Antonie Van Leeuwenhoek">
        <title>Hyphomonas beringensis sp. nov. and Hyphomonas chukchiensis sp. nov., isolated from surface seawater of the Bering Sea and Chukchi Sea.</title>
        <authorList>
            <person name="Li C."/>
            <person name="Lai Q."/>
            <person name="Li G."/>
            <person name="Dong C."/>
            <person name="Wang J."/>
            <person name="Liao Y."/>
            <person name="Shao Z."/>
        </authorList>
    </citation>
    <scope>NUCLEOTIDE SEQUENCE [LARGE SCALE GENOMIC DNA]</scope>
    <source>
        <strain evidence="1 2">25B14_1</strain>
    </source>
</reference>
<evidence type="ECO:0000313" key="2">
    <source>
        <dbReference type="Proteomes" id="UP000027037"/>
    </source>
</evidence>
<dbReference type="STRING" id="1280946.HY29_17070"/>
<dbReference type="PATRIC" id="fig|1280946.3.peg.2570"/>